<feature type="domain" description="NPH3" evidence="4">
    <location>
        <begin position="1"/>
        <end position="194"/>
    </location>
</feature>
<gene>
    <name evidence="5" type="ORF">GIB67_008702</name>
</gene>
<evidence type="ECO:0000313" key="6">
    <source>
        <dbReference type="Proteomes" id="UP000541444"/>
    </source>
</evidence>
<reference evidence="5 6" key="1">
    <citation type="journal article" date="2020" name="IScience">
        <title>Genome Sequencing of the Endangered Kingdonia uniflora (Circaeasteraceae, Ranunculales) Reveals Potential Mechanisms of Evolutionary Specialization.</title>
        <authorList>
            <person name="Sun Y."/>
            <person name="Deng T."/>
            <person name="Zhang A."/>
            <person name="Moore M.J."/>
            <person name="Landis J.B."/>
            <person name="Lin N."/>
            <person name="Zhang H."/>
            <person name="Zhang X."/>
            <person name="Huang J."/>
            <person name="Zhang X."/>
            <person name="Sun H."/>
            <person name="Wang H."/>
        </authorList>
    </citation>
    <scope>NUCLEOTIDE SEQUENCE [LARGE SCALE GENOMIC DNA]</scope>
    <source>
        <strain evidence="5">TB1705</strain>
        <tissue evidence="5">Leaf</tissue>
    </source>
</reference>
<dbReference type="InterPro" id="IPR027356">
    <property type="entry name" value="NPH3_dom"/>
</dbReference>
<name>A0A7J7NGX1_9MAGN</name>
<sequence length="320" mass="37192">MQLEEAWVNDLLIPSLSNSKETLYDVDIVMKILEHFMMQGQSPPTSPPRIKRGLERRRSRSAENIDFEFQESKRSSSASHSSKLRVAKLVDGYLQEIARDVSLPLAKLIALVEAIPDFARIEHDDLYKAIDIFLKFMTWFPFPLVEEILVDNMPSECGNSHCKLLQIRILKSIYNSQEGRLDEFQDWKTRNKDKSSFDVGDIRIRSRNVRPREDQVYRPFGLFSLFILGSFSVGSANEDISSRFIVSSLFFSIQYNDKDVLIRDNKQGFLDNEKYLKLVDWLGQNVDRYCNDNDDVLELVFFNSHVSFRATPRVPHYLGF</sequence>
<evidence type="ECO:0000259" key="4">
    <source>
        <dbReference type="PROSITE" id="PS51649"/>
    </source>
</evidence>
<accession>A0A7J7NGX1</accession>
<comment type="caution">
    <text evidence="5">The sequence shown here is derived from an EMBL/GenBank/DDBJ whole genome shotgun (WGS) entry which is preliminary data.</text>
</comment>
<evidence type="ECO:0000256" key="1">
    <source>
        <dbReference type="ARBA" id="ARBA00022786"/>
    </source>
</evidence>
<evidence type="ECO:0000256" key="2">
    <source>
        <dbReference type="PROSITE-ProRule" id="PRU00982"/>
    </source>
</evidence>
<dbReference type="OrthoDB" id="624345at2759"/>
<dbReference type="PROSITE" id="PS51649">
    <property type="entry name" value="NPH3"/>
    <property type="match status" value="1"/>
</dbReference>
<dbReference type="InterPro" id="IPR043454">
    <property type="entry name" value="NPH3/RPT2-like"/>
</dbReference>
<evidence type="ECO:0000256" key="3">
    <source>
        <dbReference type="SAM" id="MobiDB-lite"/>
    </source>
</evidence>
<keyword evidence="6" id="KW-1185">Reference proteome</keyword>
<dbReference type="Proteomes" id="UP000541444">
    <property type="component" value="Unassembled WGS sequence"/>
</dbReference>
<dbReference type="Pfam" id="PF03000">
    <property type="entry name" value="NPH3"/>
    <property type="match status" value="1"/>
</dbReference>
<comment type="similarity">
    <text evidence="2">Belongs to the NPH3 family.</text>
</comment>
<proteinExistence type="inferred from homology"/>
<keyword evidence="1" id="KW-0833">Ubl conjugation pathway</keyword>
<evidence type="ECO:0000313" key="5">
    <source>
        <dbReference type="EMBL" id="KAF6166274.1"/>
    </source>
</evidence>
<dbReference type="PANTHER" id="PTHR32370">
    <property type="entry name" value="OS12G0117600 PROTEIN"/>
    <property type="match status" value="1"/>
</dbReference>
<dbReference type="UniPathway" id="UPA00143"/>
<dbReference type="GO" id="GO:0016567">
    <property type="term" value="P:protein ubiquitination"/>
    <property type="evidence" value="ECO:0007669"/>
    <property type="project" value="UniProtKB-UniPathway"/>
</dbReference>
<protein>
    <recommendedName>
        <fullName evidence="4">NPH3 domain-containing protein</fullName>
    </recommendedName>
</protein>
<dbReference type="AlphaFoldDB" id="A0A7J7NGX1"/>
<dbReference type="EMBL" id="JACGCM010000802">
    <property type="protein sequence ID" value="KAF6166274.1"/>
    <property type="molecule type" value="Genomic_DNA"/>
</dbReference>
<organism evidence="5 6">
    <name type="scientific">Kingdonia uniflora</name>
    <dbReference type="NCBI Taxonomy" id="39325"/>
    <lineage>
        <taxon>Eukaryota</taxon>
        <taxon>Viridiplantae</taxon>
        <taxon>Streptophyta</taxon>
        <taxon>Embryophyta</taxon>
        <taxon>Tracheophyta</taxon>
        <taxon>Spermatophyta</taxon>
        <taxon>Magnoliopsida</taxon>
        <taxon>Ranunculales</taxon>
        <taxon>Circaeasteraceae</taxon>
        <taxon>Kingdonia</taxon>
    </lineage>
</organism>
<feature type="compositionally biased region" description="Basic residues" evidence="3">
    <location>
        <begin position="49"/>
        <end position="59"/>
    </location>
</feature>
<feature type="region of interest" description="Disordered" evidence="3">
    <location>
        <begin position="39"/>
        <end position="59"/>
    </location>
</feature>